<reference evidence="2 3" key="2">
    <citation type="journal article" date="2022" name="Mar. Drugs">
        <title>Bioassay-Guided Fractionation Leads to the Detection of Cholic Acid Generated by the Rare Thalassomonas sp.</title>
        <authorList>
            <person name="Pheiffer F."/>
            <person name="Schneider Y.K."/>
            <person name="Hansen E.H."/>
            <person name="Andersen J.H."/>
            <person name="Isaksson J."/>
            <person name="Busche T."/>
            <person name="R C."/>
            <person name="Kalinowski J."/>
            <person name="Zyl L.V."/>
            <person name="Trindade M."/>
        </authorList>
    </citation>
    <scope>NUCLEOTIDE SEQUENCE [LARGE SCALE GENOMIC DNA]</scope>
    <source>
        <strain evidence="2 3">XOM25</strain>
    </source>
</reference>
<proteinExistence type="predicted"/>
<evidence type="ECO:0000313" key="3">
    <source>
        <dbReference type="Proteomes" id="UP000032352"/>
    </source>
</evidence>
<keyword evidence="1" id="KW-1133">Transmembrane helix</keyword>
<evidence type="ECO:0000313" key="2">
    <source>
        <dbReference type="EMBL" id="WDE07061.1"/>
    </source>
</evidence>
<evidence type="ECO:0000256" key="1">
    <source>
        <dbReference type="SAM" id="Phobius"/>
    </source>
</evidence>
<dbReference type="KEGG" id="tvd:SG34_009300"/>
<feature type="transmembrane region" description="Helical" evidence="1">
    <location>
        <begin position="7"/>
        <end position="26"/>
    </location>
</feature>
<feature type="transmembrane region" description="Helical" evidence="1">
    <location>
        <begin position="105"/>
        <end position="125"/>
    </location>
</feature>
<protein>
    <submittedName>
        <fullName evidence="2">Uncharacterized protein</fullName>
    </submittedName>
</protein>
<reference evidence="2 3" key="1">
    <citation type="journal article" date="2015" name="Genome Announc.">
        <title>Draft Genome Sequences of Marine Isolates of Thalassomonas viridans and Thalassomonas actiniarum.</title>
        <authorList>
            <person name="Olonade I."/>
            <person name="van Zyl L.J."/>
            <person name="Trindade M."/>
        </authorList>
    </citation>
    <scope>NUCLEOTIDE SEQUENCE [LARGE SCALE GENOMIC DNA]</scope>
    <source>
        <strain evidence="2 3">XOM25</strain>
    </source>
</reference>
<keyword evidence="3" id="KW-1185">Reference proteome</keyword>
<name>A0AAE9Z5E1_9GAMM</name>
<sequence>MTSVNFYLSRIHILGAIFVVVSLLAWSADWSGVVYVCPYCRLQRTVIGILGLLMMFRSLHNAITVYIASVIGFMGAHVAAAQNFMGWLKINKGTFEFKDDLYIDPFLLSGAALFAIIAQVWLLVLSARSKTKS</sequence>
<dbReference type="RefSeq" id="WP_044841423.1">
    <property type="nucleotide sequence ID" value="NZ_CP059733.1"/>
</dbReference>
<accession>A0AAE9Z5E1</accession>
<gene>
    <name evidence="2" type="ORF">SG34_009300</name>
</gene>
<organism evidence="2 3">
    <name type="scientific">Thalassomonas viridans</name>
    <dbReference type="NCBI Taxonomy" id="137584"/>
    <lineage>
        <taxon>Bacteria</taxon>
        <taxon>Pseudomonadati</taxon>
        <taxon>Pseudomonadota</taxon>
        <taxon>Gammaproteobacteria</taxon>
        <taxon>Alteromonadales</taxon>
        <taxon>Colwelliaceae</taxon>
        <taxon>Thalassomonas</taxon>
    </lineage>
</organism>
<keyword evidence="1" id="KW-0472">Membrane</keyword>
<dbReference type="Proteomes" id="UP000032352">
    <property type="component" value="Chromosome"/>
</dbReference>
<feature type="transmembrane region" description="Helical" evidence="1">
    <location>
        <begin position="63"/>
        <end position="85"/>
    </location>
</feature>
<dbReference type="EMBL" id="CP059733">
    <property type="protein sequence ID" value="WDE07061.1"/>
    <property type="molecule type" value="Genomic_DNA"/>
</dbReference>
<dbReference type="AlphaFoldDB" id="A0AAE9Z5E1"/>
<keyword evidence="1" id="KW-0812">Transmembrane</keyword>